<dbReference type="Gene3D" id="2.10.110.10">
    <property type="entry name" value="Cysteine Rich Protein"/>
    <property type="match status" value="2"/>
</dbReference>
<dbReference type="PANTHER" id="PTHR46060:SF1">
    <property type="entry name" value="MARINER MOS1 TRANSPOSASE-LIKE PROTEIN"/>
    <property type="match status" value="1"/>
</dbReference>
<dbReference type="Pfam" id="PF00412">
    <property type="entry name" value="LIM"/>
    <property type="match status" value="2"/>
</dbReference>
<dbReference type="PROSITE" id="PS00478">
    <property type="entry name" value="LIM_DOMAIN_1"/>
    <property type="match status" value="2"/>
</dbReference>
<dbReference type="Proteomes" id="UP001303046">
    <property type="component" value="Unassembled WGS sequence"/>
</dbReference>
<accession>A0ABR1CCB2</accession>
<feature type="domain" description="LIM zinc-binding" evidence="5">
    <location>
        <begin position="2"/>
        <end position="63"/>
    </location>
</feature>
<dbReference type="PROSITE" id="PS50023">
    <property type="entry name" value="LIM_DOMAIN_2"/>
    <property type="match status" value="1"/>
</dbReference>
<evidence type="ECO:0000313" key="7">
    <source>
        <dbReference type="Proteomes" id="UP001303046"/>
    </source>
</evidence>
<comment type="caution">
    <text evidence="6">The sequence shown here is derived from an EMBL/GenBank/DDBJ whole genome shotgun (WGS) entry which is preliminary data.</text>
</comment>
<evidence type="ECO:0000256" key="1">
    <source>
        <dbReference type="ARBA" id="ARBA00022723"/>
    </source>
</evidence>
<keyword evidence="3 4" id="KW-0440">LIM domain</keyword>
<evidence type="ECO:0000313" key="6">
    <source>
        <dbReference type="EMBL" id="KAK6736112.1"/>
    </source>
</evidence>
<dbReference type="InterPro" id="IPR001781">
    <property type="entry name" value="Znf_LIM"/>
</dbReference>
<evidence type="ECO:0000256" key="3">
    <source>
        <dbReference type="ARBA" id="ARBA00023038"/>
    </source>
</evidence>
<dbReference type="Gene3D" id="3.30.420.10">
    <property type="entry name" value="Ribonuclease H-like superfamily/Ribonuclease H"/>
    <property type="match status" value="1"/>
</dbReference>
<dbReference type="CDD" id="cd08368">
    <property type="entry name" value="LIM"/>
    <property type="match status" value="2"/>
</dbReference>
<name>A0ABR1CCB2_NECAM</name>
<gene>
    <name evidence="6" type="primary">Necator_chrII.g6826</name>
    <name evidence="6" type="ORF">RB195_019033</name>
</gene>
<dbReference type="PANTHER" id="PTHR46060">
    <property type="entry name" value="MARINER MOS1 TRANSPOSASE-LIKE PROTEIN"/>
    <property type="match status" value="1"/>
</dbReference>
<keyword evidence="2 4" id="KW-0862">Zinc</keyword>
<keyword evidence="1 4" id="KW-0479">Metal-binding</keyword>
<keyword evidence="7" id="KW-1185">Reference proteome</keyword>
<dbReference type="EMBL" id="JAVFWL010000002">
    <property type="protein sequence ID" value="KAK6736112.1"/>
    <property type="molecule type" value="Genomic_DNA"/>
</dbReference>
<proteinExistence type="predicted"/>
<dbReference type="InterPro" id="IPR052709">
    <property type="entry name" value="Transposase-MT_Hybrid"/>
</dbReference>
<evidence type="ECO:0000256" key="4">
    <source>
        <dbReference type="PROSITE-ProRule" id="PRU00125"/>
    </source>
</evidence>
<protein>
    <recommendedName>
        <fullName evidence="5">LIM zinc-binding domain-containing protein</fullName>
    </recommendedName>
</protein>
<evidence type="ECO:0000256" key="2">
    <source>
        <dbReference type="ARBA" id="ARBA00022833"/>
    </source>
</evidence>
<evidence type="ECO:0000259" key="5">
    <source>
        <dbReference type="PROSITE" id="PS50023"/>
    </source>
</evidence>
<dbReference type="InterPro" id="IPR036397">
    <property type="entry name" value="RNaseH_sf"/>
</dbReference>
<dbReference type="SUPFAM" id="SSF57716">
    <property type="entry name" value="Glucocorticoid receptor-like (DNA-binding domain)"/>
    <property type="match status" value="1"/>
</dbReference>
<reference evidence="6 7" key="1">
    <citation type="submission" date="2023-08" db="EMBL/GenBank/DDBJ databases">
        <title>A Necator americanus chromosomal reference genome.</title>
        <authorList>
            <person name="Ilik V."/>
            <person name="Petrzelkova K.J."/>
            <person name="Pardy F."/>
            <person name="Fuh T."/>
            <person name="Niatou-Singa F.S."/>
            <person name="Gouil Q."/>
            <person name="Baker L."/>
            <person name="Ritchie M.E."/>
            <person name="Jex A.R."/>
            <person name="Gazzola D."/>
            <person name="Li H."/>
            <person name="Toshio Fujiwara R."/>
            <person name="Zhan B."/>
            <person name="Aroian R.V."/>
            <person name="Pafco B."/>
            <person name="Schwarz E.M."/>
        </authorList>
    </citation>
    <scope>NUCLEOTIDE SEQUENCE [LARGE SCALE GENOMIC DNA]</scope>
    <source>
        <strain evidence="6 7">Aroian</strain>
        <tissue evidence="6">Whole animal</tissue>
    </source>
</reference>
<organism evidence="6 7">
    <name type="scientific">Necator americanus</name>
    <name type="common">Human hookworm</name>
    <dbReference type="NCBI Taxonomy" id="51031"/>
    <lineage>
        <taxon>Eukaryota</taxon>
        <taxon>Metazoa</taxon>
        <taxon>Ecdysozoa</taxon>
        <taxon>Nematoda</taxon>
        <taxon>Chromadorea</taxon>
        <taxon>Rhabditida</taxon>
        <taxon>Rhabditina</taxon>
        <taxon>Rhabditomorpha</taxon>
        <taxon>Strongyloidea</taxon>
        <taxon>Ancylostomatidae</taxon>
        <taxon>Bunostominae</taxon>
        <taxon>Necator</taxon>
    </lineage>
</organism>
<sequence length="290" mass="33609">MNTCGHCERKIEHEPALFAKGRIWHVNHLLCNVCGCRIQEEEKFEEKEGIIACRHCYLYGNNPKCAGCFEGIDVKYVEAMGKFWHRTCLQCSICLQPLNRVFVENDRGLPMHAGNKKLEDESRSGRPTAISLDKLKNLAEQHPNEGVRYFAASLDCSLFTVSNGLRSLGMVKKLGQWLEVYCAQLQRLADKIRKEHAKLDNVRLLHDNARPHIAEKISQKILELGWEVLPHPPYSPDLVPSDYHLFRSFQHHLEEKRYDDRDHLENDLRAFFASKSPEFYAKGIRDLVRR</sequence>
<dbReference type="SMART" id="SM00132">
    <property type="entry name" value="LIM"/>
    <property type="match status" value="2"/>
</dbReference>